<protein>
    <submittedName>
        <fullName evidence="1">Uncharacterized protein</fullName>
    </submittedName>
</protein>
<organism evidence="1">
    <name type="scientific">Micrurus paraensis</name>
    <dbReference type="NCBI Taxonomy" id="1970185"/>
    <lineage>
        <taxon>Eukaryota</taxon>
        <taxon>Metazoa</taxon>
        <taxon>Chordata</taxon>
        <taxon>Craniata</taxon>
        <taxon>Vertebrata</taxon>
        <taxon>Euteleostomi</taxon>
        <taxon>Lepidosauria</taxon>
        <taxon>Squamata</taxon>
        <taxon>Bifurcata</taxon>
        <taxon>Unidentata</taxon>
        <taxon>Episquamata</taxon>
        <taxon>Toxicofera</taxon>
        <taxon>Serpentes</taxon>
        <taxon>Colubroidea</taxon>
        <taxon>Elapidae</taxon>
        <taxon>Elapinae</taxon>
        <taxon>Micrurus</taxon>
    </lineage>
</organism>
<dbReference type="EMBL" id="IACL01010132">
    <property type="protein sequence ID" value="LAB00407.1"/>
    <property type="molecule type" value="Transcribed_RNA"/>
</dbReference>
<dbReference type="PROSITE" id="PS51257">
    <property type="entry name" value="PROKAR_LIPOPROTEIN"/>
    <property type="match status" value="1"/>
</dbReference>
<proteinExistence type="predicted"/>
<reference evidence="1" key="2">
    <citation type="submission" date="2017-11" db="EMBL/GenBank/DDBJ databases">
        <title>Coralsnake Venomics: Analyses of Venom Gland Transcriptomes and Proteomes of Six Brazilian Taxa.</title>
        <authorList>
            <person name="Aird S.D."/>
            <person name="Jorge da Silva N."/>
            <person name="Qiu L."/>
            <person name="Villar-Briones A."/>
            <person name="Aparecida-Saddi V."/>
            <person name="Campos-Telles M.P."/>
            <person name="Grau M."/>
            <person name="Mikheyev A.S."/>
        </authorList>
    </citation>
    <scope>NUCLEOTIDE SEQUENCE</scope>
    <source>
        <tissue evidence="1">Venom_gland</tissue>
    </source>
</reference>
<reference evidence="1" key="1">
    <citation type="submission" date="2017-07" db="EMBL/GenBank/DDBJ databases">
        <authorList>
            <person name="Mikheyev A."/>
            <person name="Grau M."/>
        </authorList>
    </citation>
    <scope>NUCLEOTIDE SEQUENCE</scope>
    <source>
        <tissue evidence="1">Venom_gland</tissue>
    </source>
</reference>
<dbReference type="AlphaFoldDB" id="A0A2D4JVC1"/>
<evidence type="ECO:0000313" key="1">
    <source>
        <dbReference type="EMBL" id="LAB00407.1"/>
    </source>
</evidence>
<accession>A0A2D4JVC1</accession>
<name>A0A2D4JVC1_9SAUR</name>
<sequence>MVGRQLPSSPASAACGAVEVDLQHASGRLFMELGGLPGSSLWDGDRVNLQECSQRQRRRGSGWLSQFGMFSLSLPLASEISDARHRRKLLLCPLIRTEYEI</sequence>